<accession>A0A2T1BXA8</accession>
<reference evidence="1 2" key="1">
    <citation type="submission" date="2018-02" db="EMBL/GenBank/DDBJ databases">
        <authorList>
            <person name="Cohen D.B."/>
            <person name="Kent A.D."/>
        </authorList>
    </citation>
    <scope>NUCLEOTIDE SEQUENCE [LARGE SCALE GENOMIC DNA]</scope>
    <source>
        <strain evidence="1 2">CCAP 1448/3</strain>
    </source>
</reference>
<dbReference type="OrthoDB" id="456093at2"/>
<comment type="caution">
    <text evidence="1">The sequence shown here is derived from an EMBL/GenBank/DDBJ whole genome shotgun (WGS) entry which is preliminary data.</text>
</comment>
<evidence type="ECO:0008006" key="3">
    <source>
        <dbReference type="Google" id="ProtNLM"/>
    </source>
</evidence>
<dbReference type="EMBL" id="PVWJ01000190">
    <property type="protein sequence ID" value="PSB00564.1"/>
    <property type="molecule type" value="Genomic_DNA"/>
</dbReference>
<name>A0A2T1BXA8_9CYAN</name>
<dbReference type="Proteomes" id="UP000238762">
    <property type="component" value="Unassembled WGS sequence"/>
</dbReference>
<dbReference type="RefSeq" id="WP_106291742.1">
    <property type="nucleotide sequence ID" value="NZ_CAWNTC010000238.1"/>
</dbReference>
<proteinExistence type="predicted"/>
<reference evidence="1 2" key="2">
    <citation type="submission" date="2018-03" db="EMBL/GenBank/DDBJ databases">
        <title>The ancient ancestry and fast evolution of plastids.</title>
        <authorList>
            <person name="Moore K.R."/>
            <person name="Magnabosco C."/>
            <person name="Momper L."/>
            <person name="Gold D.A."/>
            <person name="Bosak T."/>
            <person name="Fournier G.P."/>
        </authorList>
    </citation>
    <scope>NUCLEOTIDE SEQUENCE [LARGE SCALE GENOMIC DNA]</scope>
    <source>
        <strain evidence="1 2">CCAP 1448/3</strain>
    </source>
</reference>
<evidence type="ECO:0000313" key="2">
    <source>
        <dbReference type="Proteomes" id="UP000238762"/>
    </source>
</evidence>
<keyword evidence="2" id="KW-1185">Reference proteome</keyword>
<dbReference type="AlphaFoldDB" id="A0A2T1BXA8"/>
<evidence type="ECO:0000313" key="1">
    <source>
        <dbReference type="EMBL" id="PSB00564.1"/>
    </source>
</evidence>
<organism evidence="1 2">
    <name type="scientific">Merismopedia glauca CCAP 1448/3</name>
    <dbReference type="NCBI Taxonomy" id="1296344"/>
    <lineage>
        <taxon>Bacteria</taxon>
        <taxon>Bacillati</taxon>
        <taxon>Cyanobacteriota</taxon>
        <taxon>Cyanophyceae</taxon>
        <taxon>Synechococcales</taxon>
        <taxon>Merismopediaceae</taxon>
        <taxon>Merismopedia</taxon>
    </lineage>
</organism>
<protein>
    <recommendedName>
        <fullName evidence="3">CRISPR type III-B/RAMP module-associated protein Cmr5</fullName>
    </recommendedName>
</protein>
<gene>
    <name evidence="1" type="ORF">C7B64_22870</name>
</gene>
<sequence length="142" mass="16586">MSLKPFEIDRYAHDLILEFREKGDVLVESHKMRMATAYGLERFWGEHLRLQRDSRDKADFWKKTWTTFCKIMKEAGINVPNDAVNPDNTAAVKTMTDKLWSFDIEQRKIALAVLTELCDSMVWWTQRYRKSRNVAGGAANGR</sequence>